<comment type="caution">
    <text evidence="5">The sequence shown here is derived from an EMBL/GenBank/DDBJ whole genome shotgun (WGS) entry which is preliminary data.</text>
</comment>
<dbReference type="PROSITE" id="PS00687">
    <property type="entry name" value="ALDEHYDE_DEHYDR_GLU"/>
    <property type="match status" value="1"/>
</dbReference>
<dbReference type="RefSeq" id="WP_307423396.1">
    <property type="nucleotide sequence ID" value="NZ_JAUSVK010000001.1"/>
</dbReference>
<dbReference type="GO" id="GO:0004029">
    <property type="term" value="F:aldehyde dehydrogenase (NAD+) activity"/>
    <property type="evidence" value="ECO:0007669"/>
    <property type="project" value="UniProtKB-EC"/>
</dbReference>
<dbReference type="EMBL" id="JAUSVK010000001">
    <property type="protein sequence ID" value="MDQ0391304.1"/>
    <property type="molecule type" value="Genomic_DNA"/>
</dbReference>
<accession>A0ABU0FB03</accession>
<dbReference type="InterPro" id="IPR015590">
    <property type="entry name" value="Aldehyde_DH_dom"/>
</dbReference>
<evidence type="ECO:0000256" key="1">
    <source>
        <dbReference type="ARBA" id="ARBA00023002"/>
    </source>
</evidence>
<reference evidence="5 6" key="1">
    <citation type="submission" date="2023-07" db="EMBL/GenBank/DDBJ databases">
        <title>Genomic Encyclopedia of Type Strains, Phase IV (KMG-IV): sequencing the most valuable type-strain genomes for metagenomic binning, comparative biology and taxonomic classification.</title>
        <authorList>
            <person name="Goeker M."/>
        </authorList>
    </citation>
    <scope>NUCLEOTIDE SEQUENCE [LARGE SCALE GENOMIC DNA]</scope>
    <source>
        <strain evidence="5 6">DSM 5896</strain>
    </source>
</reference>
<dbReference type="InterPro" id="IPR029510">
    <property type="entry name" value="Ald_DH_CS_GLU"/>
</dbReference>
<dbReference type="CDD" id="cd07109">
    <property type="entry name" value="ALDH_AAS00426"/>
    <property type="match status" value="1"/>
</dbReference>
<evidence type="ECO:0000256" key="3">
    <source>
        <dbReference type="RuleBase" id="RU003345"/>
    </source>
</evidence>
<dbReference type="PANTHER" id="PTHR11699">
    <property type="entry name" value="ALDEHYDE DEHYDROGENASE-RELATED"/>
    <property type="match status" value="1"/>
</dbReference>
<dbReference type="EC" id="1.2.1.3" evidence="5"/>
<sequence>MMTYSFPELFIGGRPTKGETGETMPVFAPSTGEAFARIACGTAGDIDRAVKAARAAFEGAWGRMAPADRGRLLQRLGRRIEEASDELTLIEAMDTGKPMSQARADIAAVARYFEFYGAAADKVHGEVIPYSPSYFVTVVKEPYGVTGHILPWNYPAQMFGRSLAPSLAAGNTVVLKPAEEACLSILRLTELAAEVGIPDGAINVVPGRGEEAGAALAAHPGINFLSFTGSPEVGTLVQKAAAENHIGCVLELGGKSPQILFSDADFAKAMPTIVKAIVQNGGQTCSAGSRVLIESSVYDRFASDLAEAFSKIRVGSHEMDLDCGALISAGQRARVEGFIARAQAEGVPCLAQGSLAPNLPKDGYYVVPRLYGPVPRTNSLARDEVFGPVLSVIPFDDEADAIRLANGTDFGLIASVWTRDGGRQMRVARAMQCGQVFINNYGAGGGVELPFGGVKKSGHGREKGFAAVHEFCTTKTIVIDHG</sequence>
<keyword evidence="6" id="KW-1185">Reference proteome</keyword>
<dbReference type="SUPFAM" id="SSF53720">
    <property type="entry name" value="ALDH-like"/>
    <property type="match status" value="1"/>
</dbReference>
<name>A0ABU0FB03_9HYPH</name>
<feature type="active site" evidence="2">
    <location>
        <position position="251"/>
    </location>
</feature>
<proteinExistence type="inferred from homology"/>
<organism evidence="5 6">
    <name type="scientific">Labrys monachus</name>
    <dbReference type="NCBI Taxonomy" id="217067"/>
    <lineage>
        <taxon>Bacteria</taxon>
        <taxon>Pseudomonadati</taxon>
        <taxon>Pseudomonadota</taxon>
        <taxon>Alphaproteobacteria</taxon>
        <taxon>Hyphomicrobiales</taxon>
        <taxon>Xanthobacteraceae</taxon>
        <taxon>Labrys</taxon>
    </lineage>
</organism>
<feature type="domain" description="Aldehyde dehydrogenase" evidence="4">
    <location>
        <begin position="18"/>
        <end position="477"/>
    </location>
</feature>
<dbReference type="InterPro" id="IPR016160">
    <property type="entry name" value="Ald_DH_CS_CYS"/>
</dbReference>
<comment type="similarity">
    <text evidence="3">Belongs to the aldehyde dehydrogenase family.</text>
</comment>
<dbReference type="Proteomes" id="UP001237448">
    <property type="component" value="Unassembled WGS sequence"/>
</dbReference>
<dbReference type="InterPro" id="IPR016161">
    <property type="entry name" value="Ald_DH/histidinol_DH"/>
</dbReference>
<evidence type="ECO:0000313" key="6">
    <source>
        <dbReference type="Proteomes" id="UP001237448"/>
    </source>
</evidence>
<dbReference type="InterPro" id="IPR016163">
    <property type="entry name" value="Ald_DH_C"/>
</dbReference>
<gene>
    <name evidence="5" type="ORF">J3R73_001096</name>
</gene>
<evidence type="ECO:0000256" key="2">
    <source>
        <dbReference type="PROSITE-ProRule" id="PRU10007"/>
    </source>
</evidence>
<keyword evidence="1 3" id="KW-0560">Oxidoreductase</keyword>
<evidence type="ECO:0000313" key="5">
    <source>
        <dbReference type="EMBL" id="MDQ0391304.1"/>
    </source>
</evidence>
<dbReference type="InterPro" id="IPR016162">
    <property type="entry name" value="Ald_DH_N"/>
</dbReference>
<dbReference type="Pfam" id="PF00171">
    <property type="entry name" value="Aldedh"/>
    <property type="match status" value="1"/>
</dbReference>
<dbReference type="Gene3D" id="3.40.605.10">
    <property type="entry name" value="Aldehyde Dehydrogenase, Chain A, domain 1"/>
    <property type="match status" value="1"/>
</dbReference>
<protein>
    <submittedName>
        <fullName evidence="5">Aldehyde dehydrogenase (NAD+)</fullName>
        <ecNumber evidence="5">1.2.1.3</ecNumber>
    </submittedName>
</protein>
<evidence type="ECO:0000259" key="4">
    <source>
        <dbReference type="Pfam" id="PF00171"/>
    </source>
</evidence>
<dbReference type="PROSITE" id="PS00070">
    <property type="entry name" value="ALDEHYDE_DEHYDR_CYS"/>
    <property type="match status" value="1"/>
</dbReference>
<dbReference type="Gene3D" id="3.40.309.10">
    <property type="entry name" value="Aldehyde Dehydrogenase, Chain A, domain 2"/>
    <property type="match status" value="1"/>
</dbReference>